<reference evidence="1 2" key="1">
    <citation type="submission" date="2019-02" db="EMBL/GenBank/DDBJ databases">
        <title>Prokaryotic population dynamics and viral predation in marine succession experiment using metagenomics: the confinement effect.</title>
        <authorList>
            <person name="Haro-Moreno J.M."/>
            <person name="Rodriguez-Valera F."/>
            <person name="Lopez-Perez M."/>
        </authorList>
    </citation>
    <scope>NUCLEOTIDE SEQUENCE [LARGE SCALE GENOMIC DNA]</scope>
    <source>
        <strain evidence="1">MED-G160</strain>
    </source>
</reference>
<evidence type="ECO:0000313" key="1">
    <source>
        <dbReference type="EMBL" id="RZO26678.1"/>
    </source>
</evidence>
<dbReference type="EMBL" id="SHBF01000023">
    <property type="protein sequence ID" value="RZO26678.1"/>
    <property type="molecule type" value="Genomic_DNA"/>
</dbReference>
<sequence length="157" mass="18878">MIIQSQLEINKQPDIVIDLIKSENNLEKFHPFCKKNTVIKWDQENSEDIVIYHSGKQYLRKFTEWNENGYKLEIFEDRKLADITWQVKDSKNKSIIKITAKPYLPYKYNFINVIVFNIYVKYVLQSYLNSVVKGLKYYLESNKTVLHNQFGKHIWYS</sequence>
<gene>
    <name evidence="1" type="ORF">EVA93_03795</name>
</gene>
<evidence type="ECO:0000313" key="2">
    <source>
        <dbReference type="Proteomes" id="UP000318710"/>
    </source>
</evidence>
<dbReference type="Proteomes" id="UP000318710">
    <property type="component" value="Unassembled WGS sequence"/>
</dbReference>
<organism evidence="1 2">
    <name type="scientific">SAR86 cluster bacterium</name>
    <dbReference type="NCBI Taxonomy" id="2030880"/>
    <lineage>
        <taxon>Bacteria</taxon>
        <taxon>Pseudomonadati</taxon>
        <taxon>Pseudomonadota</taxon>
        <taxon>Gammaproteobacteria</taxon>
        <taxon>SAR86 cluster</taxon>
    </lineage>
</organism>
<comment type="caution">
    <text evidence="1">The sequence shown here is derived from an EMBL/GenBank/DDBJ whole genome shotgun (WGS) entry which is preliminary data.</text>
</comment>
<name>A0A520MZM1_9GAMM</name>
<evidence type="ECO:0008006" key="3">
    <source>
        <dbReference type="Google" id="ProtNLM"/>
    </source>
</evidence>
<protein>
    <recommendedName>
        <fullName evidence="3">Ribosome association toxin RatA</fullName>
    </recommendedName>
</protein>
<dbReference type="AlphaFoldDB" id="A0A520MZM1"/>
<proteinExistence type="predicted"/>
<accession>A0A520MZM1</accession>